<reference evidence="1 2" key="1">
    <citation type="submission" date="2024-03" db="EMBL/GenBank/DDBJ databases">
        <title>Human intestinal bacterial collection.</title>
        <authorList>
            <person name="Pauvert C."/>
            <person name="Hitch T.C.A."/>
            <person name="Clavel T."/>
        </authorList>
    </citation>
    <scope>NUCLEOTIDE SEQUENCE [LARGE SCALE GENOMIC DNA]</scope>
    <source>
        <strain evidence="1 2">CLA-AA-H95</strain>
    </source>
</reference>
<name>A0ABV1AKC6_9FIRM</name>
<sequence>MEEDRFEVIDQDAYEAVNAKERTRITSFDDASFYYVDGSLTEAVIAGKKRQIRKLAQKQPVRRSPALECAIALSTKGLTEFMIRTIPEVTDLVRMSAIYEGRNQPLLQRYMENHPDPKEGARELRTYLRWLAKRKKQGGQIKRSFYVLQKYMHTENFAFFKMFERYMGPETASIIVQDIQGKLIGYLDRIIDYKRNRKLKIPRSKLGWGHVEEWNLEDVENHVSYFMNLVCRYGPYDVTDRVEEFMEQGVFTLDLIRQRSGMKKNFAAIHQYMAQVSKEDPRKRIMPGKWMKRLMRYAVPDKLREETDPITEWLIQRNDWKLIKYAIKQKYIGKKNADALLKYTVFSGREDTDPRIIDLLVAQKNAQ</sequence>
<keyword evidence="2" id="KW-1185">Reference proteome</keyword>
<evidence type="ECO:0000313" key="2">
    <source>
        <dbReference type="Proteomes" id="UP001446032"/>
    </source>
</evidence>
<evidence type="ECO:0000313" key="1">
    <source>
        <dbReference type="EMBL" id="MEQ2358628.1"/>
    </source>
</evidence>
<dbReference type="Proteomes" id="UP001446032">
    <property type="component" value="Unassembled WGS sequence"/>
</dbReference>
<dbReference type="EMBL" id="JBBMEI010000027">
    <property type="protein sequence ID" value="MEQ2358628.1"/>
    <property type="molecule type" value="Genomic_DNA"/>
</dbReference>
<protein>
    <submittedName>
        <fullName evidence="1">Uncharacterized protein</fullName>
    </submittedName>
</protein>
<organism evidence="1 2">
    <name type="scientific">Blautia intestinihominis</name>
    <dbReference type="NCBI Taxonomy" id="3133152"/>
    <lineage>
        <taxon>Bacteria</taxon>
        <taxon>Bacillati</taxon>
        <taxon>Bacillota</taxon>
        <taxon>Clostridia</taxon>
        <taxon>Lachnospirales</taxon>
        <taxon>Lachnospiraceae</taxon>
        <taxon>Blautia</taxon>
    </lineage>
</organism>
<proteinExistence type="predicted"/>
<dbReference type="RefSeq" id="WP_118252489.1">
    <property type="nucleotide sequence ID" value="NZ_JBBMEI010000027.1"/>
</dbReference>
<gene>
    <name evidence="1" type="ORF">WMO75_09820</name>
</gene>
<comment type="caution">
    <text evidence="1">The sequence shown here is derived from an EMBL/GenBank/DDBJ whole genome shotgun (WGS) entry which is preliminary data.</text>
</comment>
<accession>A0ABV1AKC6</accession>